<evidence type="ECO:0000256" key="8">
    <source>
        <dbReference type="ARBA" id="ARBA00023180"/>
    </source>
</evidence>
<evidence type="ECO:0000256" key="5">
    <source>
        <dbReference type="ARBA" id="ARBA00022737"/>
    </source>
</evidence>
<keyword evidence="6 9" id="KW-1133">Transmembrane helix</keyword>
<dbReference type="SUPFAM" id="SSF52058">
    <property type="entry name" value="L domain-like"/>
    <property type="match status" value="1"/>
</dbReference>
<keyword evidence="2" id="KW-0433">Leucine-rich repeat</keyword>
<evidence type="ECO:0000256" key="10">
    <source>
        <dbReference type="SAM" id="SignalP"/>
    </source>
</evidence>
<dbReference type="SMART" id="SM00365">
    <property type="entry name" value="LRR_SD22"/>
    <property type="match status" value="3"/>
</dbReference>
<evidence type="ECO:0000256" key="6">
    <source>
        <dbReference type="ARBA" id="ARBA00022989"/>
    </source>
</evidence>
<dbReference type="GO" id="GO:0005886">
    <property type="term" value="C:plasma membrane"/>
    <property type="evidence" value="ECO:0007669"/>
    <property type="project" value="TreeGrafter"/>
</dbReference>
<evidence type="ECO:0000256" key="2">
    <source>
        <dbReference type="ARBA" id="ARBA00022614"/>
    </source>
</evidence>
<reference evidence="11" key="2">
    <citation type="submission" date="2022-10" db="EMBL/GenBank/DDBJ databases">
        <authorList>
            <consortium name="ENA_rothamsted_submissions"/>
            <consortium name="culmorum"/>
            <person name="King R."/>
        </authorList>
    </citation>
    <scope>NUCLEOTIDE SEQUENCE</scope>
</reference>
<comment type="subcellular location">
    <subcellularLocation>
        <location evidence="1">Membrane</location>
        <topology evidence="1">Single-pass membrane protein</topology>
    </subcellularLocation>
</comment>
<evidence type="ECO:0000313" key="12">
    <source>
        <dbReference type="Proteomes" id="UP001153620"/>
    </source>
</evidence>
<keyword evidence="7 9" id="KW-0472">Membrane</keyword>
<keyword evidence="8" id="KW-0325">Glycoprotein</keyword>
<evidence type="ECO:0000256" key="9">
    <source>
        <dbReference type="SAM" id="Phobius"/>
    </source>
</evidence>
<sequence length="558" mass="65102">MWIFSVLFIQIVLVHCLRGRVSIRSDNLSDSNQVNCGHNYQSNCLIEATFSNSLSNETIDVLVNCTNDNDAVMSKKMQNQFSKIEKIIWNGCYAVNNVKFFGLRKISNRKDVKMLKIEKFTVDTIEIGTFDEFTQLRILSFEFNFIEYLLSSCFRGLENLFMLQMIENNLKRISPETLGVLTKLNTLQIVDRTLFIANHQFTSNQIVENVAIDIYYIEMDLMEHLFNHVQNLSILLSFNDDDHDNELVECDVRMIGYETKWMIENLRLDNIRCQFIAEHVETLKSLELRKIEKFGIELKNLINLKNLTISFCDLKELTTNLLAGDFNELEYLDLSHNKLSTINMSIFHSFTKLKQINFNSNHIHTLDELDHPNILNIHIHVDYNSLDCEWLTSISSHDIFDNFIYVRNFKFINVNGLQCSLHQQQSMSRVALSLLSTHSSVASITEFHDENFNVKPKIFAFIICCTFLLGIAITFILIYTYNRIQLLNHQPFYHMLRDSLIRPFSSARDTLASDFKGIIFRNLPPTNYEHPISTEKFDDTELSELNENIYEEIPHKHA</sequence>
<protein>
    <submittedName>
        <fullName evidence="11">Uncharacterized protein</fullName>
    </submittedName>
</protein>
<dbReference type="GO" id="GO:0038023">
    <property type="term" value="F:signaling receptor activity"/>
    <property type="evidence" value="ECO:0007669"/>
    <property type="project" value="TreeGrafter"/>
</dbReference>
<dbReference type="AlphaFoldDB" id="A0A9P0NF07"/>
<dbReference type="SMART" id="SM00369">
    <property type="entry name" value="LRR_TYP"/>
    <property type="match status" value="4"/>
</dbReference>
<reference evidence="11" key="1">
    <citation type="submission" date="2022-01" db="EMBL/GenBank/DDBJ databases">
        <authorList>
            <person name="King R."/>
        </authorList>
    </citation>
    <scope>NUCLEOTIDE SEQUENCE</scope>
</reference>
<dbReference type="InterPro" id="IPR001611">
    <property type="entry name" value="Leu-rich_rpt"/>
</dbReference>
<name>A0A9P0NF07_9DIPT</name>
<dbReference type="InterPro" id="IPR003591">
    <property type="entry name" value="Leu-rich_rpt_typical-subtyp"/>
</dbReference>
<evidence type="ECO:0000256" key="7">
    <source>
        <dbReference type="ARBA" id="ARBA00023136"/>
    </source>
</evidence>
<dbReference type="InterPro" id="IPR032675">
    <property type="entry name" value="LRR_dom_sf"/>
</dbReference>
<evidence type="ECO:0000313" key="11">
    <source>
        <dbReference type="EMBL" id="CAH1714488.1"/>
    </source>
</evidence>
<gene>
    <name evidence="11" type="ORF">CHIRRI_LOCUS3445</name>
</gene>
<feature type="transmembrane region" description="Helical" evidence="9">
    <location>
        <begin position="458"/>
        <end position="481"/>
    </location>
</feature>
<evidence type="ECO:0000256" key="3">
    <source>
        <dbReference type="ARBA" id="ARBA00022692"/>
    </source>
</evidence>
<proteinExistence type="predicted"/>
<evidence type="ECO:0000256" key="4">
    <source>
        <dbReference type="ARBA" id="ARBA00022729"/>
    </source>
</evidence>
<dbReference type="EMBL" id="OU895877">
    <property type="protein sequence ID" value="CAH1714488.1"/>
    <property type="molecule type" value="Genomic_DNA"/>
</dbReference>
<keyword evidence="12" id="KW-1185">Reference proteome</keyword>
<dbReference type="PANTHER" id="PTHR24365:SF541">
    <property type="entry name" value="PROTEIN TOLL-RELATED"/>
    <property type="match status" value="1"/>
</dbReference>
<dbReference type="Proteomes" id="UP001153620">
    <property type="component" value="Chromosome 1"/>
</dbReference>
<dbReference type="Pfam" id="PF13855">
    <property type="entry name" value="LRR_8"/>
    <property type="match status" value="2"/>
</dbReference>
<keyword evidence="4 10" id="KW-0732">Signal</keyword>
<keyword evidence="3 9" id="KW-0812">Transmembrane</keyword>
<accession>A0A9P0NF07</accession>
<organism evidence="11 12">
    <name type="scientific">Chironomus riparius</name>
    <dbReference type="NCBI Taxonomy" id="315576"/>
    <lineage>
        <taxon>Eukaryota</taxon>
        <taxon>Metazoa</taxon>
        <taxon>Ecdysozoa</taxon>
        <taxon>Arthropoda</taxon>
        <taxon>Hexapoda</taxon>
        <taxon>Insecta</taxon>
        <taxon>Pterygota</taxon>
        <taxon>Neoptera</taxon>
        <taxon>Endopterygota</taxon>
        <taxon>Diptera</taxon>
        <taxon>Nematocera</taxon>
        <taxon>Chironomoidea</taxon>
        <taxon>Chironomidae</taxon>
        <taxon>Chironominae</taxon>
        <taxon>Chironomus</taxon>
    </lineage>
</organism>
<dbReference type="GO" id="GO:0007165">
    <property type="term" value="P:signal transduction"/>
    <property type="evidence" value="ECO:0007669"/>
    <property type="project" value="TreeGrafter"/>
</dbReference>
<dbReference type="PROSITE" id="PS51450">
    <property type="entry name" value="LRR"/>
    <property type="match status" value="1"/>
</dbReference>
<feature type="signal peptide" evidence="10">
    <location>
        <begin position="1"/>
        <end position="16"/>
    </location>
</feature>
<dbReference type="Gene3D" id="3.80.10.10">
    <property type="entry name" value="Ribonuclease Inhibitor"/>
    <property type="match status" value="2"/>
</dbReference>
<evidence type="ECO:0000256" key="1">
    <source>
        <dbReference type="ARBA" id="ARBA00004167"/>
    </source>
</evidence>
<feature type="chain" id="PRO_5040411306" evidence="10">
    <location>
        <begin position="17"/>
        <end position="558"/>
    </location>
</feature>
<dbReference type="PANTHER" id="PTHR24365">
    <property type="entry name" value="TOLL-LIKE RECEPTOR"/>
    <property type="match status" value="1"/>
</dbReference>
<keyword evidence="5" id="KW-0677">Repeat</keyword>